<dbReference type="GO" id="GO:0005634">
    <property type="term" value="C:nucleus"/>
    <property type="evidence" value="ECO:0007669"/>
    <property type="project" value="UniProtKB-SubCell"/>
</dbReference>
<evidence type="ECO:0000256" key="3">
    <source>
        <dbReference type="ARBA" id="ARBA00022737"/>
    </source>
</evidence>
<keyword evidence="6" id="KW-0539">Nucleus</keyword>
<dbReference type="PANTHER" id="PTHR24394:SF29">
    <property type="entry name" value="MYONEURIN"/>
    <property type="match status" value="1"/>
</dbReference>
<keyword evidence="2" id="KW-0479">Metal-binding</keyword>
<dbReference type="GO" id="GO:0008270">
    <property type="term" value="F:zinc ion binding"/>
    <property type="evidence" value="ECO:0007669"/>
    <property type="project" value="UniProtKB-KW"/>
</dbReference>
<feature type="region of interest" description="Disordered" evidence="8">
    <location>
        <begin position="122"/>
        <end position="147"/>
    </location>
</feature>
<dbReference type="PROSITE" id="PS50157">
    <property type="entry name" value="ZINC_FINGER_C2H2_2"/>
    <property type="match status" value="3"/>
</dbReference>
<keyword evidence="4 7" id="KW-0863">Zinc-finger</keyword>
<reference evidence="10" key="1">
    <citation type="submission" date="2020-05" db="EMBL/GenBank/DDBJ databases">
        <title>Mycena genomes resolve the evolution of fungal bioluminescence.</title>
        <authorList>
            <person name="Tsai I.J."/>
        </authorList>
    </citation>
    <scope>NUCLEOTIDE SEQUENCE</scope>
    <source>
        <strain evidence="10">CCC161011</strain>
    </source>
</reference>
<dbReference type="EMBL" id="JACAZI010000005">
    <property type="protein sequence ID" value="KAF7360747.1"/>
    <property type="molecule type" value="Genomic_DNA"/>
</dbReference>
<keyword evidence="11" id="KW-1185">Reference proteome</keyword>
<dbReference type="AlphaFoldDB" id="A0A8H7D647"/>
<dbReference type="OrthoDB" id="3048540at2759"/>
<evidence type="ECO:0000256" key="2">
    <source>
        <dbReference type="ARBA" id="ARBA00022723"/>
    </source>
</evidence>
<dbReference type="PROSITE" id="PS00028">
    <property type="entry name" value="ZINC_FINGER_C2H2_1"/>
    <property type="match status" value="3"/>
</dbReference>
<accession>A0A8H7D647</accession>
<feature type="domain" description="C2H2-type" evidence="9">
    <location>
        <begin position="183"/>
        <end position="210"/>
    </location>
</feature>
<evidence type="ECO:0000313" key="11">
    <source>
        <dbReference type="Proteomes" id="UP000620124"/>
    </source>
</evidence>
<dbReference type="Gene3D" id="3.30.160.60">
    <property type="entry name" value="Classic Zinc Finger"/>
    <property type="match status" value="2"/>
</dbReference>
<dbReference type="SUPFAM" id="SSF57667">
    <property type="entry name" value="beta-beta-alpha zinc fingers"/>
    <property type="match status" value="2"/>
</dbReference>
<organism evidence="10 11">
    <name type="scientific">Mycena venus</name>
    <dbReference type="NCBI Taxonomy" id="2733690"/>
    <lineage>
        <taxon>Eukaryota</taxon>
        <taxon>Fungi</taxon>
        <taxon>Dikarya</taxon>
        <taxon>Basidiomycota</taxon>
        <taxon>Agaricomycotina</taxon>
        <taxon>Agaricomycetes</taxon>
        <taxon>Agaricomycetidae</taxon>
        <taxon>Agaricales</taxon>
        <taxon>Marasmiineae</taxon>
        <taxon>Mycenaceae</taxon>
        <taxon>Mycena</taxon>
    </lineage>
</organism>
<sequence length="297" mass="33548">MEHQGSYPPQTVLMLFFSNAHPCSVSADSALAHRPTTTFNFLPHFPEESIERYPCLTHALADSYPGPRNFFTNDAAIMSNLISGTCEDPSGDNFYPGLSTTSRYDWPNLNFMPILGRDRDVEDLQGPLRNPLPDSATPYADSSLKEKKKSTSHSCSICGQFFRRLGTLAVHLKRHQGPPDPIHKCEICGRPFVRPTALQKHLKRHQEEGFSRKPHPRHKCNVCDKEFLRSADWPPFIVRPSALETHLNMHYNRQPFKCPIMECQKMFSARSNAVRHMHMHGGSQAPVVVSASAPNDM</sequence>
<keyword evidence="5" id="KW-0862">Zinc</keyword>
<comment type="caution">
    <text evidence="10">The sequence shown here is derived from an EMBL/GenBank/DDBJ whole genome shotgun (WGS) entry which is preliminary data.</text>
</comment>
<dbReference type="Proteomes" id="UP000620124">
    <property type="component" value="Unassembled WGS sequence"/>
</dbReference>
<evidence type="ECO:0000259" key="9">
    <source>
        <dbReference type="PROSITE" id="PS50157"/>
    </source>
</evidence>
<dbReference type="SMART" id="SM00355">
    <property type="entry name" value="ZnF_C2H2"/>
    <property type="match status" value="4"/>
</dbReference>
<gene>
    <name evidence="10" type="ORF">MVEN_00806600</name>
</gene>
<evidence type="ECO:0000256" key="1">
    <source>
        <dbReference type="ARBA" id="ARBA00004123"/>
    </source>
</evidence>
<keyword evidence="3" id="KW-0677">Repeat</keyword>
<dbReference type="InterPro" id="IPR036236">
    <property type="entry name" value="Znf_C2H2_sf"/>
</dbReference>
<proteinExistence type="predicted"/>
<evidence type="ECO:0000256" key="8">
    <source>
        <dbReference type="SAM" id="MobiDB-lite"/>
    </source>
</evidence>
<evidence type="ECO:0000313" key="10">
    <source>
        <dbReference type="EMBL" id="KAF7360747.1"/>
    </source>
</evidence>
<dbReference type="Pfam" id="PF00096">
    <property type="entry name" value="zf-C2H2"/>
    <property type="match status" value="3"/>
</dbReference>
<dbReference type="GO" id="GO:0000981">
    <property type="term" value="F:DNA-binding transcription factor activity, RNA polymerase II-specific"/>
    <property type="evidence" value="ECO:0007669"/>
    <property type="project" value="TreeGrafter"/>
</dbReference>
<evidence type="ECO:0000256" key="4">
    <source>
        <dbReference type="ARBA" id="ARBA00022771"/>
    </source>
</evidence>
<dbReference type="InterPro" id="IPR013087">
    <property type="entry name" value="Znf_C2H2_type"/>
</dbReference>
<protein>
    <submittedName>
        <fullName evidence="10">C2h2 conidiation transcription factor</fullName>
    </submittedName>
</protein>
<feature type="domain" description="C2H2-type" evidence="9">
    <location>
        <begin position="153"/>
        <end position="180"/>
    </location>
</feature>
<dbReference type="PANTHER" id="PTHR24394">
    <property type="entry name" value="ZINC FINGER PROTEIN"/>
    <property type="match status" value="1"/>
</dbReference>
<evidence type="ECO:0000256" key="7">
    <source>
        <dbReference type="PROSITE-ProRule" id="PRU00042"/>
    </source>
</evidence>
<evidence type="ECO:0000256" key="6">
    <source>
        <dbReference type="ARBA" id="ARBA00023242"/>
    </source>
</evidence>
<feature type="domain" description="C2H2-type" evidence="9">
    <location>
        <begin position="256"/>
        <end position="285"/>
    </location>
</feature>
<comment type="subcellular location">
    <subcellularLocation>
        <location evidence="1">Nucleus</location>
    </subcellularLocation>
</comment>
<evidence type="ECO:0000256" key="5">
    <source>
        <dbReference type="ARBA" id="ARBA00022833"/>
    </source>
</evidence>
<name>A0A8H7D647_9AGAR</name>